<dbReference type="EMBL" id="NHOZ01000043">
    <property type="protein sequence ID" value="OYR64615.1"/>
    <property type="molecule type" value="Genomic_DNA"/>
</dbReference>
<feature type="compositionally biased region" description="Basic and acidic residues" evidence="1">
    <location>
        <begin position="16"/>
        <end position="28"/>
    </location>
</feature>
<feature type="region of interest" description="Disordered" evidence="1">
    <location>
        <begin position="1"/>
        <end position="91"/>
    </location>
</feature>
<evidence type="ECO:0000313" key="3">
    <source>
        <dbReference type="Proteomes" id="UP000215731"/>
    </source>
</evidence>
<dbReference type="Proteomes" id="UP000215731">
    <property type="component" value="Unassembled WGS sequence"/>
</dbReference>
<organism evidence="2 3">
    <name type="scientific">Halorubrum ezzemoulense</name>
    <name type="common">Halorubrum chaoviator</name>
    <dbReference type="NCBI Taxonomy" id="337243"/>
    <lineage>
        <taxon>Archaea</taxon>
        <taxon>Methanobacteriati</taxon>
        <taxon>Methanobacteriota</taxon>
        <taxon>Stenosarchaea group</taxon>
        <taxon>Halobacteria</taxon>
        <taxon>Halobacteriales</taxon>
        <taxon>Haloferacaceae</taxon>
        <taxon>Halorubrum</taxon>
    </lineage>
</organism>
<name>A0A256J758_HALEZ</name>
<evidence type="ECO:0000256" key="1">
    <source>
        <dbReference type="SAM" id="MobiDB-lite"/>
    </source>
</evidence>
<proteinExistence type="predicted"/>
<evidence type="ECO:0000313" key="2">
    <source>
        <dbReference type="EMBL" id="OYR64615.1"/>
    </source>
</evidence>
<reference evidence="2 3" key="1">
    <citation type="journal article" date="2014" name="Front. Microbiol.">
        <title>Population and genomic analysis of the genus Halorubrum.</title>
        <authorList>
            <person name="Fullmer M.S."/>
            <person name="Soucy S.M."/>
            <person name="Swithers K.S."/>
            <person name="Makkay A.M."/>
            <person name="Wheeler R."/>
            <person name="Ventosa A."/>
            <person name="Gogarten J.P."/>
            <person name="Papke R.T."/>
        </authorList>
    </citation>
    <scope>NUCLEOTIDE SEQUENCE [LARGE SCALE GENOMIC DNA]</scope>
    <source>
        <strain evidence="2 3">Ga36</strain>
    </source>
</reference>
<comment type="caution">
    <text evidence="2">The sequence shown here is derived from an EMBL/GenBank/DDBJ whole genome shotgun (WGS) entry which is preliminary data.</text>
</comment>
<accession>A0A256J758</accession>
<gene>
    <name evidence="2" type="ORF">DJ80_04645</name>
</gene>
<protein>
    <submittedName>
        <fullName evidence="2">Uncharacterized protein</fullName>
    </submittedName>
</protein>
<feature type="compositionally biased region" description="Polar residues" evidence="1">
    <location>
        <begin position="56"/>
        <end position="65"/>
    </location>
</feature>
<dbReference type="AlphaFoldDB" id="A0A256J758"/>
<sequence length="91" mass="9535">MATAVPAISASRHPVVRSDDGTTRDHTRSPGSSYVPTPSAASRRRAWSTAVTTSTNHSAAASPNRTNEDGRLRAASPDVATTAGVTRMTRM</sequence>